<dbReference type="HOGENOM" id="CLU_1154364_0_0_2"/>
<feature type="domain" description="EF-hand" evidence="3">
    <location>
        <begin position="141"/>
        <end position="176"/>
    </location>
</feature>
<dbReference type="GO" id="GO:0005509">
    <property type="term" value="F:calcium ion binding"/>
    <property type="evidence" value="ECO:0007669"/>
    <property type="project" value="InterPro"/>
</dbReference>
<dbReference type="PATRIC" id="fig|634498.28.peg.743"/>
<feature type="compositionally biased region" description="Low complexity" evidence="1">
    <location>
        <begin position="87"/>
        <end position="112"/>
    </location>
</feature>
<organism evidence="4 5">
    <name type="scientific">Methanobrevibacter ruminantium (strain ATCC 35063 / DSM 1093 / JCM 13430 / OCM 146 / M1)</name>
    <name type="common">Methanobacterium ruminantium</name>
    <dbReference type="NCBI Taxonomy" id="634498"/>
    <lineage>
        <taxon>Archaea</taxon>
        <taxon>Methanobacteriati</taxon>
        <taxon>Methanobacteriota</taxon>
        <taxon>Methanomada group</taxon>
        <taxon>Methanobacteria</taxon>
        <taxon>Methanobacteriales</taxon>
        <taxon>Methanobacteriaceae</taxon>
        <taxon>Methanobrevibacter</taxon>
    </lineage>
</organism>
<keyword evidence="5" id="KW-1185">Reference proteome</keyword>
<evidence type="ECO:0000313" key="4">
    <source>
        <dbReference type="EMBL" id="ADC46592.1"/>
    </source>
</evidence>
<dbReference type="Proteomes" id="UP000008680">
    <property type="component" value="Chromosome"/>
</dbReference>
<evidence type="ECO:0000256" key="1">
    <source>
        <dbReference type="SAM" id="MobiDB-lite"/>
    </source>
</evidence>
<dbReference type="GeneID" id="8770389"/>
<gene>
    <name evidence="4" type="ordered locus">mru_0741</name>
</gene>
<protein>
    <recommendedName>
        <fullName evidence="3">EF-hand domain-containing protein</fullName>
    </recommendedName>
</protein>
<dbReference type="InterPro" id="IPR011992">
    <property type="entry name" value="EF-hand-dom_pair"/>
</dbReference>
<dbReference type="AlphaFoldDB" id="D3E231"/>
<dbReference type="InterPro" id="IPR026870">
    <property type="entry name" value="Zinc_ribbon_dom"/>
</dbReference>
<evidence type="ECO:0000313" key="5">
    <source>
        <dbReference type="Proteomes" id="UP000008680"/>
    </source>
</evidence>
<dbReference type="eggNOG" id="arCOG07910">
    <property type="taxonomic scope" value="Archaea"/>
</dbReference>
<reference evidence="4 5" key="1">
    <citation type="journal article" date="2010" name="PLoS ONE">
        <title>The genome sequence of the rumen methanogen Methanobrevibacter ruminantium reveals new possibilities for controlling ruminant methane emissions.</title>
        <authorList>
            <person name="Leahy S.C."/>
            <person name="Kelly W.J."/>
            <person name="Altermann E."/>
            <person name="Ronimus R.S."/>
            <person name="Yeoman C.J."/>
            <person name="Pacheco D.M."/>
            <person name="Li D."/>
            <person name="Kong Z."/>
            <person name="McTavish S."/>
            <person name="Sang C."/>
            <person name="Lambie S.C."/>
            <person name="Janssen P.H."/>
            <person name="Dey D."/>
            <person name="Attwood G.T."/>
        </authorList>
    </citation>
    <scope>NUCLEOTIDE SEQUENCE [LARGE SCALE GENOMIC DNA]</scope>
    <source>
        <strain evidence="5">ATCC 35063 / DSM 1093 / JCM 13430 / OCM 146 / M1</strain>
    </source>
</reference>
<dbReference type="SUPFAM" id="SSF47473">
    <property type="entry name" value="EF-hand"/>
    <property type="match status" value="1"/>
</dbReference>
<keyword evidence="2" id="KW-0812">Transmembrane</keyword>
<dbReference type="OrthoDB" id="78418at2157"/>
<dbReference type="InterPro" id="IPR018247">
    <property type="entry name" value="EF_Hand_1_Ca_BS"/>
</dbReference>
<dbReference type="PROSITE" id="PS00018">
    <property type="entry name" value="EF_HAND_1"/>
    <property type="match status" value="1"/>
</dbReference>
<dbReference type="EMBL" id="CP001719">
    <property type="protein sequence ID" value="ADC46592.1"/>
    <property type="molecule type" value="Genomic_DNA"/>
</dbReference>
<keyword evidence="2" id="KW-1133">Transmembrane helix</keyword>
<dbReference type="Pfam" id="PF13240">
    <property type="entry name" value="Zn_Ribbon_1"/>
    <property type="match status" value="1"/>
</dbReference>
<feature type="transmembrane region" description="Helical" evidence="2">
    <location>
        <begin position="47"/>
        <end position="68"/>
    </location>
</feature>
<sequence length="240" mass="26051">MICPSCGSENKEGSKFCKNCGERLTDSSRPTSTNASASSQSKSNKNLLIICATIIICVAVVAGAILFMSGQSTDYEVASGEATNDHSSSALNSYDSSNSNDESQDDSASASEDSSDSADEYNKNHKWGKSFQEASEYFPEASETVVTHVFYEADIDGNGFLTDNEFKDFKSLVSFTRKYAADVTNNDYVDTPDLWEGDGSVRTRYCADHGRIAVGSDDRCPYCAKKGQDSRTRSGSTRYV</sequence>
<dbReference type="InterPro" id="IPR002048">
    <property type="entry name" value="EF_hand_dom"/>
</dbReference>
<dbReference type="STRING" id="634498.mru_0741"/>
<dbReference type="RefSeq" id="WP_012955543.1">
    <property type="nucleotide sequence ID" value="NC_013790.1"/>
</dbReference>
<evidence type="ECO:0000256" key="2">
    <source>
        <dbReference type="SAM" id="Phobius"/>
    </source>
</evidence>
<keyword evidence="2" id="KW-0472">Membrane</keyword>
<proteinExistence type="predicted"/>
<name>D3E231_METRM</name>
<evidence type="ECO:0000259" key="3">
    <source>
        <dbReference type="PROSITE" id="PS50222"/>
    </source>
</evidence>
<dbReference type="PROSITE" id="PS50222">
    <property type="entry name" value="EF_HAND_2"/>
    <property type="match status" value="1"/>
</dbReference>
<accession>D3E231</accession>
<dbReference type="KEGG" id="mru:mru_0741"/>
<feature type="region of interest" description="Disordered" evidence="1">
    <location>
        <begin position="79"/>
        <end position="123"/>
    </location>
</feature>